<comment type="caution">
    <text evidence="2">The sequence shown here is derived from an EMBL/GenBank/DDBJ whole genome shotgun (WGS) entry which is preliminary data.</text>
</comment>
<dbReference type="Proteomes" id="UP001148018">
    <property type="component" value="Unassembled WGS sequence"/>
</dbReference>
<evidence type="ECO:0000256" key="1">
    <source>
        <dbReference type="SAM" id="MobiDB-lite"/>
    </source>
</evidence>
<evidence type="ECO:0000313" key="3">
    <source>
        <dbReference type="Proteomes" id="UP001148018"/>
    </source>
</evidence>
<accession>A0A9Q0DXC3</accession>
<protein>
    <submittedName>
        <fullName evidence="2">Uncharacterized protein</fullName>
    </submittedName>
</protein>
<keyword evidence="3" id="KW-1185">Reference proteome</keyword>
<feature type="compositionally biased region" description="Basic and acidic residues" evidence="1">
    <location>
        <begin position="102"/>
        <end position="112"/>
    </location>
</feature>
<feature type="region of interest" description="Disordered" evidence="1">
    <location>
        <begin position="47"/>
        <end position="112"/>
    </location>
</feature>
<dbReference type="EMBL" id="JANIIK010000110">
    <property type="protein sequence ID" value="KAJ3596670.1"/>
    <property type="molecule type" value="Genomic_DNA"/>
</dbReference>
<dbReference type="AlphaFoldDB" id="A0A9Q0DXC3"/>
<name>A0A9Q0DXC3_9TELE</name>
<gene>
    <name evidence="2" type="ORF">NHX12_003074</name>
</gene>
<evidence type="ECO:0000313" key="2">
    <source>
        <dbReference type="EMBL" id="KAJ3596670.1"/>
    </source>
</evidence>
<organism evidence="2 3">
    <name type="scientific">Muraenolepis orangiensis</name>
    <name type="common">Patagonian moray cod</name>
    <dbReference type="NCBI Taxonomy" id="630683"/>
    <lineage>
        <taxon>Eukaryota</taxon>
        <taxon>Metazoa</taxon>
        <taxon>Chordata</taxon>
        <taxon>Craniata</taxon>
        <taxon>Vertebrata</taxon>
        <taxon>Euteleostomi</taxon>
        <taxon>Actinopterygii</taxon>
        <taxon>Neopterygii</taxon>
        <taxon>Teleostei</taxon>
        <taxon>Neoteleostei</taxon>
        <taxon>Acanthomorphata</taxon>
        <taxon>Zeiogadaria</taxon>
        <taxon>Gadariae</taxon>
        <taxon>Gadiformes</taxon>
        <taxon>Muraenolepidoidei</taxon>
        <taxon>Muraenolepididae</taxon>
        <taxon>Muraenolepis</taxon>
    </lineage>
</organism>
<sequence>MSPRKAVVLNPGFGLTYIEANGVIDSLTRAVAASRAVRLNHLGSVSGIEERRDWSSKGQVTEHQKGATPSPSYLSVCPPPPPPVVQDERLADSLVRQMAGRQEARAPRKTEG</sequence>
<proteinExistence type="predicted"/>
<reference evidence="2" key="1">
    <citation type="submission" date="2022-07" db="EMBL/GenBank/DDBJ databases">
        <title>Chromosome-level genome of Muraenolepis orangiensis.</title>
        <authorList>
            <person name="Kim J."/>
        </authorList>
    </citation>
    <scope>NUCLEOTIDE SEQUENCE</scope>
    <source>
        <strain evidence="2">KU_S4_2022</strain>
        <tissue evidence="2">Muscle</tissue>
    </source>
</reference>
<feature type="compositionally biased region" description="Basic and acidic residues" evidence="1">
    <location>
        <begin position="48"/>
        <end position="65"/>
    </location>
</feature>